<dbReference type="Proteomes" id="UP000676885">
    <property type="component" value="Chromosome"/>
</dbReference>
<keyword evidence="1" id="KW-0472">Membrane</keyword>
<keyword evidence="3" id="KW-1185">Reference proteome</keyword>
<feature type="transmembrane region" description="Helical" evidence="1">
    <location>
        <begin position="69"/>
        <end position="91"/>
    </location>
</feature>
<dbReference type="EMBL" id="CP076022">
    <property type="protein sequence ID" value="QWC10962.1"/>
    <property type="molecule type" value="Genomic_DNA"/>
</dbReference>
<feature type="transmembrane region" description="Helical" evidence="1">
    <location>
        <begin position="332"/>
        <end position="350"/>
    </location>
</feature>
<evidence type="ECO:0000313" key="3">
    <source>
        <dbReference type="Proteomes" id="UP000676885"/>
    </source>
</evidence>
<feature type="transmembrane region" description="Helical" evidence="1">
    <location>
        <begin position="37"/>
        <end position="57"/>
    </location>
</feature>
<keyword evidence="1" id="KW-1133">Transmembrane helix</keyword>
<keyword evidence="1" id="KW-0812">Transmembrane</keyword>
<accession>A0A975M6T2</accession>
<sequence>MSSQLDMSAFLDPVTADDVAAYPLTGIAGILAAPKRVLAGLAAAGLLVWLVCSMGIARAAAESFGPQLSALNIGSGIFLGGILLAAVGFLLGGPREDPRIAAVRRNRFVDRNGLFYQADPGLPKMDATIFGQGHHRRTWHRFRSGPTQTLPFEVAHYSYQTGSPGGDGRDRRPSVTAWTYAAVGVDRHLPRMLLDKGNDPWVGSSVPASLAKSQRIPLADGLDGSFTLYAPQGQEDVAGAVFTPEVLRRLLIDAPEFDVETIDDQIIFFTRKQLDLSREEAWDRLSSLIFGVGAAMAGLANRPASTARFASGAPKPVPPSGRILKRRTVTPALLWTAGGLAVLVLARALLTGPLNGII</sequence>
<gene>
    <name evidence="2" type="ORF">KKR91_05015</name>
</gene>
<dbReference type="KEGG" id="ajg:KKR91_05015"/>
<name>A0A975M6T2_9MICC</name>
<dbReference type="RefSeq" id="WP_210230362.1">
    <property type="nucleotide sequence ID" value="NZ_CP076022.1"/>
</dbReference>
<evidence type="ECO:0000313" key="2">
    <source>
        <dbReference type="EMBL" id="QWC10962.1"/>
    </source>
</evidence>
<dbReference type="AlphaFoldDB" id="A0A975M6T2"/>
<proteinExistence type="predicted"/>
<organism evidence="2 3">
    <name type="scientific">Arthrobacter jiangjiafuii</name>
    <dbReference type="NCBI Taxonomy" id="2817475"/>
    <lineage>
        <taxon>Bacteria</taxon>
        <taxon>Bacillati</taxon>
        <taxon>Actinomycetota</taxon>
        <taxon>Actinomycetes</taxon>
        <taxon>Micrococcales</taxon>
        <taxon>Micrococcaceae</taxon>
        <taxon>Arthrobacter</taxon>
    </lineage>
</organism>
<reference evidence="2 3" key="1">
    <citation type="submission" date="2021-05" db="EMBL/GenBank/DDBJ databases">
        <title>Novel species in genus Arthrobacter.</title>
        <authorList>
            <person name="Zhang G."/>
        </authorList>
    </citation>
    <scope>NUCLEOTIDE SEQUENCE [LARGE SCALE GENOMIC DNA]</scope>
    <source>
        <strain evidence="3">zg-ZUI227</strain>
    </source>
</reference>
<evidence type="ECO:0000256" key="1">
    <source>
        <dbReference type="SAM" id="Phobius"/>
    </source>
</evidence>
<protein>
    <submittedName>
        <fullName evidence="2">Uncharacterized protein</fullName>
    </submittedName>
</protein>